<dbReference type="Pfam" id="PF00359">
    <property type="entry name" value="PTS_EIIA_2"/>
    <property type="match status" value="1"/>
</dbReference>
<dbReference type="Gene3D" id="3.40.930.10">
    <property type="entry name" value="Mannitol-specific EII, Chain A"/>
    <property type="match status" value="1"/>
</dbReference>
<accession>A0AA46DYB9</accession>
<organism evidence="2 3">
    <name type="scientific">Hypnocyclicus thermotrophus</name>
    <dbReference type="NCBI Taxonomy" id="1627895"/>
    <lineage>
        <taxon>Bacteria</taxon>
        <taxon>Fusobacteriati</taxon>
        <taxon>Fusobacteriota</taxon>
        <taxon>Fusobacteriia</taxon>
        <taxon>Fusobacteriales</taxon>
        <taxon>Fusobacteriaceae</taxon>
        <taxon>Hypnocyclicus</taxon>
    </lineage>
</organism>
<evidence type="ECO:0000313" key="2">
    <source>
        <dbReference type="EMBL" id="TDT69848.1"/>
    </source>
</evidence>
<dbReference type="RefSeq" id="WP_134113259.1">
    <property type="nucleotide sequence ID" value="NZ_SOBG01000005.1"/>
</dbReference>
<name>A0AA46DYB9_9FUSO</name>
<comment type="caution">
    <text evidence="2">The sequence shown here is derived from an EMBL/GenBank/DDBJ whole genome shotgun (WGS) entry which is preliminary data.</text>
</comment>
<dbReference type="PANTHER" id="PTHR47738">
    <property type="entry name" value="PTS SYSTEM FRUCTOSE-LIKE EIIA COMPONENT-RELATED"/>
    <property type="match status" value="1"/>
</dbReference>
<sequence>MTVEIKKLLSKENVVFLNTQDMESTIEVLSEKAEEIGCISSKDEFKEAILEREGLVSTGIGFGIAMPHAKLENISEFFMIIGINKKGIDWDAIDRKPVVAVFLIGGPSNQQKKYLQIIAKLMLLIKNSERREKLLNAKEEKEIVEIFQDF</sequence>
<dbReference type="PROSITE" id="PS51094">
    <property type="entry name" value="PTS_EIIA_TYPE_2"/>
    <property type="match status" value="1"/>
</dbReference>
<keyword evidence="3" id="KW-1185">Reference proteome</keyword>
<dbReference type="EMBL" id="SOBG01000005">
    <property type="protein sequence ID" value="TDT69848.1"/>
    <property type="molecule type" value="Genomic_DNA"/>
</dbReference>
<dbReference type="AlphaFoldDB" id="A0AA46DYB9"/>
<dbReference type="InterPro" id="IPR051541">
    <property type="entry name" value="PTS_SugarTrans_NitroReg"/>
</dbReference>
<dbReference type="Proteomes" id="UP000294678">
    <property type="component" value="Unassembled WGS sequence"/>
</dbReference>
<feature type="domain" description="PTS EIIA type-2" evidence="1">
    <location>
        <begin position="6"/>
        <end position="150"/>
    </location>
</feature>
<dbReference type="InterPro" id="IPR002178">
    <property type="entry name" value="PTS_EIIA_type-2_dom"/>
</dbReference>
<dbReference type="PROSITE" id="PS00372">
    <property type="entry name" value="PTS_EIIA_TYPE_2_HIS"/>
    <property type="match status" value="1"/>
</dbReference>
<proteinExistence type="predicted"/>
<evidence type="ECO:0000259" key="1">
    <source>
        <dbReference type="PROSITE" id="PS51094"/>
    </source>
</evidence>
<gene>
    <name evidence="2" type="ORF">EV215_1391</name>
</gene>
<dbReference type="CDD" id="cd00211">
    <property type="entry name" value="PTS_IIA_fru"/>
    <property type="match status" value="1"/>
</dbReference>
<dbReference type="PANTHER" id="PTHR47738:SF2">
    <property type="entry name" value="PTS SYSTEM FRUCTOSE-LIKE EIIA COMPONENT"/>
    <property type="match status" value="1"/>
</dbReference>
<dbReference type="InterPro" id="IPR016152">
    <property type="entry name" value="PTrfase/Anion_transptr"/>
</dbReference>
<protein>
    <submittedName>
        <fullName evidence="2">PTS system IIA component (Fru family)</fullName>
    </submittedName>
</protein>
<dbReference type="SUPFAM" id="SSF55804">
    <property type="entry name" value="Phoshotransferase/anion transport protein"/>
    <property type="match status" value="1"/>
</dbReference>
<reference evidence="2 3" key="1">
    <citation type="submission" date="2019-03" db="EMBL/GenBank/DDBJ databases">
        <title>Genomic Encyclopedia of Type Strains, Phase IV (KMG-IV): sequencing the most valuable type-strain genomes for metagenomic binning, comparative biology and taxonomic classification.</title>
        <authorList>
            <person name="Goeker M."/>
        </authorList>
    </citation>
    <scope>NUCLEOTIDE SEQUENCE [LARGE SCALE GENOMIC DNA]</scope>
    <source>
        <strain evidence="2 3">DSM 100055</strain>
    </source>
</reference>
<evidence type="ECO:0000313" key="3">
    <source>
        <dbReference type="Proteomes" id="UP000294678"/>
    </source>
</evidence>